<organism evidence="2 3">
    <name type="scientific">Thalassiosira oceanica</name>
    <name type="common">Marine diatom</name>
    <dbReference type="NCBI Taxonomy" id="159749"/>
    <lineage>
        <taxon>Eukaryota</taxon>
        <taxon>Sar</taxon>
        <taxon>Stramenopiles</taxon>
        <taxon>Ochrophyta</taxon>
        <taxon>Bacillariophyta</taxon>
        <taxon>Coscinodiscophyceae</taxon>
        <taxon>Thalassiosirophycidae</taxon>
        <taxon>Thalassiosirales</taxon>
        <taxon>Thalassiosiraceae</taxon>
        <taxon>Thalassiosira</taxon>
    </lineage>
</organism>
<evidence type="ECO:0000313" key="2">
    <source>
        <dbReference type="EMBL" id="EJK53957.1"/>
    </source>
</evidence>
<dbReference type="Proteomes" id="UP000266841">
    <property type="component" value="Unassembled WGS sequence"/>
</dbReference>
<gene>
    <name evidence="2" type="ORF">THAOC_26503</name>
</gene>
<comment type="caution">
    <text evidence="2">The sequence shown here is derived from an EMBL/GenBank/DDBJ whole genome shotgun (WGS) entry which is preliminary data.</text>
</comment>
<evidence type="ECO:0000313" key="3">
    <source>
        <dbReference type="Proteomes" id="UP000266841"/>
    </source>
</evidence>
<feature type="compositionally biased region" description="Basic and acidic residues" evidence="1">
    <location>
        <begin position="1"/>
        <end position="10"/>
    </location>
</feature>
<protein>
    <submittedName>
        <fullName evidence="2">Uncharacterized protein</fullName>
    </submittedName>
</protein>
<proteinExistence type="predicted"/>
<sequence>SEVLRKEFGERGPTSAKQEPRRQAPPTLALASRSRRRRSEGRVTSINDGRWDDSPCRAEVLEVKRRKTLSNPRWGDDVRDKRPG</sequence>
<reference evidence="2 3" key="1">
    <citation type="journal article" date="2012" name="Genome Biol.">
        <title>Genome and low-iron response of an oceanic diatom adapted to chronic iron limitation.</title>
        <authorList>
            <person name="Lommer M."/>
            <person name="Specht M."/>
            <person name="Roy A.S."/>
            <person name="Kraemer L."/>
            <person name="Andreson R."/>
            <person name="Gutowska M.A."/>
            <person name="Wolf J."/>
            <person name="Bergner S.V."/>
            <person name="Schilhabel M.B."/>
            <person name="Klostermeier U.C."/>
            <person name="Beiko R.G."/>
            <person name="Rosenstiel P."/>
            <person name="Hippler M."/>
            <person name="Laroche J."/>
        </authorList>
    </citation>
    <scope>NUCLEOTIDE SEQUENCE [LARGE SCALE GENOMIC DNA]</scope>
    <source>
        <strain evidence="2 3">CCMP1005</strain>
    </source>
</reference>
<feature type="non-terminal residue" evidence="2">
    <location>
        <position position="1"/>
    </location>
</feature>
<keyword evidence="3" id="KW-1185">Reference proteome</keyword>
<dbReference type="AlphaFoldDB" id="K0S4X5"/>
<name>K0S4X5_THAOC</name>
<feature type="region of interest" description="Disordered" evidence="1">
    <location>
        <begin position="1"/>
        <end position="53"/>
    </location>
</feature>
<accession>K0S4X5</accession>
<evidence type="ECO:0000256" key="1">
    <source>
        <dbReference type="SAM" id="MobiDB-lite"/>
    </source>
</evidence>
<dbReference type="EMBL" id="AGNL01036648">
    <property type="protein sequence ID" value="EJK53957.1"/>
    <property type="molecule type" value="Genomic_DNA"/>
</dbReference>